<gene>
    <name evidence="2" type="ORF">AB5J54_35420</name>
</gene>
<feature type="transmembrane region" description="Helical" evidence="1">
    <location>
        <begin position="12"/>
        <end position="31"/>
    </location>
</feature>
<dbReference type="RefSeq" id="WP_369148021.1">
    <property type="nucleotide sequence ID" value="NZ_CP163444.1"/>
</dbReference>
<proteinExistence type="predicted"/>
<keyword evidence="1" id="KW-1133">Transmembrane helix</keyword>
<dbReference type="AlphaFoldDB" id="A0AB39T4Z9"/>
<accession>A0AB39T4Z9</accession>
<protein>
    <submittedName>
        <fullName evidence="2">Transporter</fullName>
    </submittedName>
</protein>
<feature type="transmembrane region" description="Helical" evidence="1">
    <location>
        <begin position="306"/>
        <end position="324"/>
    </location>
</feature>
<keyword evidence="1" id="KW-0472">Membrane</keyword>
<feature type="transmembrane region" description="Helical" evidence="1">
    <location>
        <begin position="66"/>
        <end position="90"/>
    </location>
</feature>
<feature type="transmembrane region" description="Helical" evidence="1">
    <location>
        <begin position="111"/>
        <end position="139"/>
    </location>
</feature>
<evidence type="ECO:0000256" key="1">
    <source>
        <dbReference type="SAM" id="Phobius"/>
    </source>
</evidence>
<evidence type="ECO:0000313" key="2">
    <source>
        <dbReference type="EMBL" id="XDQ75492.1"/>
    </source>
</evidence>
<dbReference type="EMBL" id="CP163444">
    <property type="protein sequence ID" value="XDQ75492.1"/>
    <property type="molecule type" value="Genomic_DNA"/>
</dbReference>
<feature type="transmembrane region" description="Helical" evidence="1">
    <location>
        <begin position="186"/>
        <end position="204"/>
    </location>
</feature>
<name>A0AB39T4Z9_9ACTN</name>
<feature type="transmembrane region" description="Helical" evidence="1">
    <location>
        <begin position="159"/>
        <end position="179"/>
    </location>
</feature>
<sequence>MIWLTWRQFRAQALTAAVALVGLAAYLVYLGTQMRDSYDKDVAGCAAGGNCEAVEKLFLNEYELPVFLASVLLIAVPALIGLFWGAPLITRELEAGTHRLVWNQSISRTRWLIAKLGFVALITAIVVGVFSLLLTWAASPYDRVQGERFDAIGFMSRNITPVGYAVFAFVLAATVGLLIRRTMPAMAITLAAVAAIQMIVPFGIRPHLQEPVSATVALTADTQFKAFRDEGDAVQILGYNIPGAWMLDKTHTLYDANGKAYSEKSFESCFSVDMDKMKECVAKRNLHVEVSYQPADRYWRFQWIEAGGYLVLTALLVAFCVTRIRRPLL</sequence>
<organism evidence="2">
    <name type="scientific">Streptomyces sp. R44</name>
    <dbReference type="NCBI Taxonomy" id="3238633"/>
    <lineage>
        <taxon>Bacteria</taxon>
        <taxon>Bacillati</taxon>
        <taxon>Actinomycetota</taxon>
        <taxon>Actinomycetes</taxon>
        <taxon>Kitasatosporales</taxon>
        <taxon>Streptomycetaceae</taxon>
        <taxon>Streptomyces</taxon>
    </lineage>
</organism>
<keyword evidence="1" id="KW-0812">Transmembrane</keyword>
<reference evidence="2" key="1">
    <citation type="submission" date="2024-07" db="EMBL/GenBank/DDBJ databases">
        <authorList>
            <person name="Yu S.T."/>
        </authorList>
    </citation>
    <scope>NUCLEOTIDE SEQUENCE</scope>
    <source>
        <strain evidence="2">R44</strain>
    </source>
</reference>